<feature type="domain" description="Alpha/beta hydrolase fold-3" evidence="3">
    <location>
        <begin position="96"/>
        <end position="335"/>
    </location>
</feature>
<dbReference type="Pfam" id="PF07859">
    <property type="entry name" value="Abhydrolase_3"/>
    <property type="match status" value="1"/>
</dbReference>
<evidence type="ECO:0000256" key="2">
    <source>
        <dbReference type="SAM" id="MobiDB-lite"/>
    </source>
</evidence>
<dbReference type="PANTHER" id="PTHR48081:SF8">
    <property type="entry name" value="ALPHA_BETA HYDROLASE FOLD-3 DOMAIN-CONTAINING PROTEIN-RELATED"/>
    <property type="match status" value="1"/>
</dbReference>
<sequence>MSATNSPQWRLRLKVLPIRFFTNLGFLIEQFAKPRPPKPSKTIRIPRSKLNDESVNGKRKRERKAKNEELVLQVYYPTNDDRRNSLSQSKRSRPVVVNFHGSGFMLGHATDDARWARSVTEYVDAVVISVEYRLAPENPFPAAVEDGVEAVLWIISHAQELGVDPYRIAMSGFSAGGSLTFGVPMRLGEEMRSRRQLSAVNNDWKETPGPYVDPEYRIVFIAAWYPSVNYCLSRAQRRATNIRQDKNLPAWFTNLVDNCFLLGIEQADKKLPWLSPGLAPAEMLKKYIPHDITIRVCEWDELRAEAERFCERLISEEVGRQGVSIKVIEKATHGWDKHPSPKFQWDLSIEGEYREVCRDMRNVFYNQN</sequence>
<keyword evidence="1 4" id="KW-0378">Hydrolase</keyword>
<dbReference type="Gene3D" id="3.40.50.1820">
    <property type="entry name" value="alpha/beta hydrolase"/>
    <property type="match status" value="1"/>
</dbReference>
<accession>A0A9W8ZQW3</accession>
<organism evidence="4 5">
    <name type="scientific">Lentinula lateritia</name>
    <dbReference type="NCBI Taxonomy" id="40482"/>
    <lineage>
        <taxon>Eukaryota</taxon>
        <taxon>Fungi</taxon>
        <taxon>Dikarya</taxon>
        <taxon>Basidiomycota</taxon>
        <taxon>Agaricomycotina</taxon>
        <taxon>Agaricomycetes</taxon>
        <taxon>Agaricomycetidae</taxon>
        <taxon>Agaricales</taxon>
        <taxon>Marasmiineae</taxon>
        <taxon>Omphalotaceae</taxon>
        <taxon>Lentinula</taxon>
    </lineage>
</organism>
<reference evidence="4" key="2">
    <citation type="journal article" date="2023" name="Proc. Natl. Acad. Sci. U.S.A.">
        <title>A global phylogenomic analysis of the shiitake genus Lentinula.</title>
        <authorList>
            <person name="Sierra-Patev S."/>
            <person name="Min B."/>
            <person name="Naranjo-Ortiz M."/>
            <person name="Looney B."/>
            <person name="Konkel Z."/>
            <person name="Slot J.C."/>
            <person name="Sakamoto Y."/>
            <person name="Steenwyk J.L."/>
            <person name="Rokas A."/>
            <person name="Carro J."/>
            <person name="Camarero S."/>
            <person name="Ferreira P."/>
            <person name="Molpeceres G."/>
            <person name="Ruiz-Duenas F.J."/>
            <person name="Serrano A."/>
            <person name="Henrissat B."/>
            <person name="Drula E."/>
            <person name="Hughes K.W."/>
            <person name="Mata J.L."/>
            <person name="Ishikawa N.K."/>
            <person name="Vargas-Isla R."/>
            <person name="Ushijima S."/>
            <person name="Smith C.A."/>
            <person name="Donoghue J."/>
            <person name="Ahrendt S."/>
            <person name="Andreopoulos W."/>
            <person name="He G."/>
            <person name="LaButti K."/>
            <person name="Lipzen A."/>
            <person name="Ng V."/>
            <person name="Riley R."/>
            <person name="Sandor L."/>
            <person name="Barry K."/>
            <person name="Martinez A.T."/>
            <person name="Xiao Y."/>
            <person name="Gibbons J.G."/>
            <person name="Terashima K."/>
            <person name="Grigoriev I.V."/>
            <person name="Hibbett D."/>
        </authorList>
    </citation>
    <scope>NUCLEOTIDE SEQUENCE</scope>
    <source>
        <strain evidence="4">Sp2 HRB7682 ss15</strain>
    </source>
</reference>
<dbReference type="InterPro" id="IPR029058">
    <property type="entry name" value="AB_hydrolase_fold"/>
</dbReference>
<dbReference type="AlphaFoldDB" id="A0A9W8ZQW3"/>
<evidence type="ECO:0000313" key="4">
    <source>
        <dbReference type="EMBL" id="KAJ4464414.1"/>
    </source>
</evidence>
<proteinExistence type="predicted"/>
<comment type="caution">
    <text evidence="4">The sequence shown here is derived from an EMBL/GenBank/DDBJ whole genome shotgun (WGS) entry which is preliminary data.</text>
</comment>
<dbReference type="EMBL" id="JANVFS010000059">
    <property type="protein sequence ID" value="KAJ4464414.1"/>
    <property type="molecule type" value="Genomic_DNA"/>
</dbReference>
<dbReference type="PANTHER" id="PTHR48081">
    <property type="entry name" value="AB HYDROLASE SUPERFAMILY PROTEIN C4A8.06C"/>
    <property type="match status" value="1"/>
</dbReference>
<evidence type="ECO:0000313" key="5">
    <source>
        <dbReference type="Proteomes" id="UP001150238"/>
    </source>
</evidence>
<dbReference type="Proteomes" id="UP001150238">
    <property type="component" value="Unassembled WGS sequence"/>
</dbReference>
<dbReference type="InterPro" id="IPR013094">
    <property type="entry name" value="AB_hydrolase_3"/>
</dbReference>
<evidence type="ECO:0000259" key="3">
    <source>
        <dbReference type="Pfam" id="PF07859"/>
    </source>
</evidence>
<dbReference type="InterPro" id="IPR050300">
    <property type="entry name" value="GDXG_lipolytic_enzyme"/>
</dbReference>
<dbReference type="SUPFAM" id="SSF53474">
    <property type="entry name" value="alpha/beta-Hydrolases"/>
    <property type="match status" value="1"/>
</dbReference>
<name>A0A9W8ZQW3_9AGAR</name>
<protein>
    <submittedName>
        <fullName evidence="4">Alpha/Beta hydrolase protein</fullName>
    </submittedName>
</protein>
<gene>
    <name evidence="4" type="ORF">C8J55DRAFT_538838</name>
</gene>
<dbReference type="GO" id="GO:0016787">
    <property type="term" value="F:hydrolase activity"/>
    <property type="evidence" value="ECO:0007669"/>
    <property type="project" value="UniProtKB-KW"/>
</dbReference>
<reference evidence="4" key="1">
    <citation type="submission" date="2022-08" db="EMBL/GenBank/DDBJ databases">
        <authorList>
            <consortium name="DOE Joint Genome Institute"/>
            <person name="Min B."/>
            <person name="Riley R."/>
            <person name="Sierra-Patev S."/>
            <person name="Naranjo-Ortiz M."/>
            <person name="Looney B."/>
            <person name="Konkel Z."/>
            <person name="Slot J.C."/>
            <person name="Sakamoto Y."/>
            <person name="Steenwyk J.L."/>
            <person name="Rokas A."/>
            <person name="Carro J."/>
            <person name="Camarero S."/>
            <person name="Ferreira P."/>
            <person name="Molpeceres G."/>
            <person name="Ruiz-Duenas F.J."/>
            <person name="Serrano A."/>
            <person name="Henrissat B."/>
            <person name="Drula E."/>
            <person name="Hughes K.W."/>
            <person name="Mata J.L."/>
            <person name="Ishikawa N.K."/>
            <person name="Vargas-Isla R."/>
            <person name="Ushijima S."/>
            <person name="Smith C.A."/>
            <person name="Ahrendt S."/>
            <person name="Andreopoulos W."/>
            <person name="He G."/>
            <person name="Labutti K."/>
            <person name="Lipzen A."/>
            <person name="Ng V."/>
            <person name="Sandor L."/>
            <person name="Barry K."/>
            <person name="Martinez A.T."/>
            <person name="Xiao Y."/>
            <person name="Gibbons J.G."/>
            <person name="Terashima K."/>
            <person name="Hibbett D.S."/>
            <person name="Grigoriev I.V."/>
        </authorList>
    </citation>
    <scope>NUCLEOTIDE SEQUENCE</scope>
    <source>
        <strain evidence="4">Sp2 HRB7682 ss15</strain>
    </source>
</reference>
<feature type="region of interest" description="Disordered" evidence="2">
    <location>
        <begin position="34"/>
        <end position="64"/>
    </location>
</feature>
<evidence type="ECO:0000256" key="1">
    <source>
        <dbReference type="ARBA" id="ARBA00022801"/>
    </source>
</evidence>